<dbReference type="Proteomes" id="UP000789759">
    <property type="component" value="Unassembled WGS sequence"/>
</dbReference>
<accession>A0A9N8W2X7</accession>
<gene>
    <name evidence="1" type="ORF">CPELLU_LOCUS1101</name>
</gene>
<organism evidence="1 2">
    <name type="scientific">Cetraspora pellucida</name>
    <dbReference type="NCBI Taxonomy" id="1433469"/>
    <lineage>
        <taxon>Eukaryota</taxon>
        <taxon>Fungi</taxon>
        <taxon>Fungi incertae sedis</taxon>
        <taxon>Mucoromycota</taxon>
        <taxon>Glomeromycotina</taxon>
        <taxon>Glomeromycetes</taxon>
        <taxon>Diversisporales</taxon>
        <taxon>Gigasporaceae</taxon>
        <taxon>Cetraspora</taxon>
    </lineage>
</organism>
<dbReference type="EMBL" id="CAJVQA010000379">
    <property type="protein sequence ID" value="CAG8471649.1"/>
    <property type="molecule type" value="Genomic_DNA"/>
</dbReference>
<comment type="caution">
    <text evidence="1">The sequence shown here is derived from an EMBL/GenBank/DDBJ whole genome shotgun (WGS) entry which is preliminary data.</text>
</comment>
<proteinExistence type="predicted"/>
<reference evidence="1" key="1">
    <citation type="submission" date="2021-06" db="EMBL/GenBank/DDBJ databases">
        <authorList>
            <person name="Kallberg Y."/>
            <person name="Tangrot J."/>
            <person name="Rosling A."/>
        </authorList>
    </citation>
    <scope>NUCLEOTIDE SEQUENCE</scope>
    <source>
        <strain evidence="1">FL966</strain>
    </source>
</reference>
<evidence type="ECO:0000313" key="2">
    <source>
        <dbReference type="Proteomes" id="UP000789759"/>
    </source>
</evidence>
<evidence type="ECO:0000313" key="1">
    <source>
        <dbReference type="EMBL" id="CAG8471649.1"/>
    </source>
</evidence>
<dbReference type="AlphaFoldDB" id="A0A9N8W2X7"/>
<sequence length="128" mass="14799">MIGINHDEHTRLPREMRIQPRSLLKSMHQIIHSMTMNADRHSYRDGKSGVTLDIHLLLEFKGWMTIVRRLVSLVIWGLTTASDTQLNKEDLLGLNVYEDTSWCGNSRLFIHVVSYGSSKLTTISMYLR</sequence>
<protein>
    <submittedName>
        <fullName evidence="1">8493_t:CDS:1</fullName>
    </submittedName>
</protein>
<name>A0A9N8W2X7_9GLOM</name>
<keyword evidence="2" id="KW-1185">Reference proteome</keyword>